<keyword evidence="4" id="KW-1185">Reference proteome</keyword>
<dbReference type="EMBL" id="JANBPK010000889">
    <property type="protein sequence ID" value="KAJ2929189.1"/>
    <property type="molecule type" value="Genomic_DNA"/>
</dbReference>
<accession>A0A9W8JAD3</accession>
<gene>
    <name evidence="3" type="ORF">H1R20_g7903</name>
</gene>
<comment type="caution">
    <text evidence="3">The sequence shown here is derived from an EMBL/GenBank/DDBJ whole genome shotgun (WGS) entry which is preliminary data.</text>
</comment>
<organism evidence="3 4">
    <name type="scientific">Candolleomyces eurysporus</name>
    <dbReference type="NCBI Taxonomy" id="2828524"/>
    <lineage>
        <taxon>Eukaryota</taxon>
        <taxon>Fungi</taxon>
        <taxon>Dikarya</taxon>
        <taxon>Basidiomycota</taxon>
        <taxon>Agaricomycotina</taxon>
        <taxon>Agaricomycetes</taxon>
        <taxon>Agaricomycetidae</taxon>
        <taxon>Agaricales</taxon>
        <taxon>Agaricineae</taxon>
        <taxon>Psathyrellaceae</taxon>
        <taxon>Candolleomyces</taxon>
    </lineage>
</organism>
<protein>
    <recommendedName>
        <fullName evidence="2">DUF6589 domain-containing protein</fullName>
    </recommendedName>
</protein>
<dbReference type="AlphaFoldDB" id="A0A9W8JAD3"/>
<name>A0A9W8JAD3_9AGAR</name>
<evidence type="ECO:0000313" key="4">
    <source>
        <dbReference type="Proteomes" id="UP001140091"/>
    </source>
</evidence>
<feature type="region of interest" description="Disordered" evidence="1">
    <location>
        <begin position="694"/>
        <end position="720"/>
    </location>
</feature>
<evidence type="ECO:0000256" key="1">
    <source>
        <dbReference type="SAM" id="MobiDB-lite"/>
    </source>
</evidence>
<evidence type="ECO:0000313" key="3">
    <source>
        <dbReference type="EMBL" id="KAJ2929189.1"/>
    </source>
</evidence>
<feature type="domain" description="DUF6589" evidence="2">
    <location>
        <begin position="165"/>
        <end position="563"/>
    </location>
</feature>
<feature type="compositionally biased region" description="Acidic residues" evidence="1">
    <location>
        <begin position="697"/>
        <end position="720"/>
    </location>
</feature>
<dbReference type="Pfam" id="PF20231">
    <property type="entry name" value="DUF6589"/>
    <property type="match status" value="1"/>
</dbReference>
<sequence>MAGLMCLGEFSRANNLVKRMMALYLYASGAQRQTINVLSKLGYSESYSSLISSRLRRPRRQKKAAPSSEGSVSEVTQAEPPGEGQRLGTLYQLSDSVRAEARAVAATGKFGVVYDNINIAFSNSEQILGRHDTQENGTCATLFTLNGPVSAEDLDLHALQKSFLEAPPLDIHDILLTASEQQEFNGYLVATVLRVIVEFGGESFRKFQGNIDDFQPQSELKLEPQQTKLFPLPAWNIDESSTIGNIQVVDAITDELKLKEHPKFNNRVRFLAGDQLSIGQLRSIETLHAGHEDGYAGFFWNVNLLGLFHTNIADIHGFILTHFGKPNAGTSNPRSLSFHNTRLNRLPITLSSLPPFRVCRDLIYSLDDYIKSYGTWDQLVSHAQQIFDEFAQPNVVEDLRWKRRMPNLQGQTSQGDMVFENAILFMHDALVSKEFADAIKTNDPGRIVLVLKHFALSFRGNGRIKYAYEMLHIIHHIKHIWPASIRQISLNNMVLNPTGNPEGGVPADLVQEHGNLLVKTKYKARGSNASWQFMFTVTPCTESLRVLNANFNSSLGSDLGTKHADACLAEDIQSLMNSLKEHNVYSLQVGRVTQEDNLPVPDIVTVGLQQLTGPLEDYNRAFQQLQKRRRMTPITAIGALADISPNIPELQDYTDTTEEMIESELQQIARELEEAQEEESLACLSLRDVAFDMGAGDSDDEWSTDLESESDGEVTTDEED</sequence>
<feature type="non-terminal residue" evidence="3">
    <location>
        <position position="720"/>
    </location>
</feature>
<dbReference type="Proteomes" id="UP001140091">
    <property type="component" value="Unassembled WGS sequence"/>
</dbReference>
<dbReference type="InterPro" id="IPR046496">
    <property type="entry name" value="DUF6589"/>
</dbReference>
<reference evidence="3" key="1">
    <citation type="submission" date="2022-06" db="EMBL/GenBank/DDBJ databases">
        <title>Genome Sequence of Candolleomyces eurysporus.</title>
        <authorList>
            <person name="Buettner E."/>
        </authorList>
    </citation>
    <scope>NUCLEOTIDE SEQUENCE</scope>
    <source>
        <strain evidence="3">VTCC 930004</strain>
    </source>
</reference>
<proteinExistence type="predicted"/>
<feature type="region of interest" description="Disordered" evidence="1">
    <location>
        <begin position="54"/>
        <end position="87"/>
    </location>
</feature>
<dbReference type="OrthoDB" id="2496395at2759"/>
<evidence type="ECO:0000259" key="2">
    <source>
        <dbReference type="Pfam" id="PF20231"/>
    </source>
</evidence>
<feature type="compositionally biased region" description="Basic residues" evidence="1">
    <location>
        <begin position="54"/>
        <end position="63"/>
    </location>
</feature>